<dbReference type="CDD" id="cd00093">
    <property type="entry name" value="HTH_XRE"/>
    <property type="match status" value="1"/>
</dbReference>
<protein>
    <recommendedName>
        <fullName evidence="1">HTH cro/C1-type domain-containing protein</fullName>
    </recommendedName>
</protein>
<dbReference type="InterPro" id="IPR011990">
    <property type="entry name" value="TPR-like_helical_dom_sf"/>
</dbReference>
<dbReference type="InterPro" id="IPR001387">
    <property type="entry name" value="Cro/C1-type_HTH"/>
</dbReference>
<evidence type="ECO:0000313" key="3">
    <source>
        <dbReference type="Proteomes" id="UP001501490"/>
    </source>
</evidence>
<keyword evidence="3" id="KW-1185">Reference proteome</keyword>
<evidence type="ECO:0000313" key="2">
    <source>
        <dbReference type="EMBL" id="GAA3632813.1"/>
    </source>
</evidence>
<sequence>MNAAKRRSHTQRVNPDLSVPRCTLAHMPSVRAGTDLVGPLRPPIDTSADRVAVAVWDGRSACALRSAARMSQETFAEKVGVGVRTVSKWHQHPDSELRPVTAAMLDTFVENLDPGARRRFSLAMAGVSITALARLDESDWLLAAAADASLDALSRSSQVGPEVLPDLIQHVMQIARGYDSASRTAAFRHAQAMRQLAAHLADTTSRPSELADIYLALGQLDALMASLAFDLGSWEAAAQLARASTRYADLAGHTSLHAWTLGLEATLAFWSGDGHRALDLANAALAIAPAGAPRFRLRHIAARAHGVLGDAHATRRVLEQACDDRDTADTSRDELHDVIGGEFAFGDARAAACAGAAWLRLGRGREALADTQRALAFHFSGAAPTSPGVVHGAGVDTAAAFLLQGDVTSAECFLRPVLELDSDPINCSLGGRLDSVAELLEHTPGAAASALGTDVRSWLSCANV</sequence>
<feature type="domain" description="HTH cro/C1-type" evidence="1">
    <location>
        <begin position="63"/>
        <end position="89"/>
    </location>
</feature>
<dbReference type="Gene3D" id="1.25.40.10">
    <property type="entry name" value="Tetratricopeptide repeat domain"/>
    <property type="match status" value="1"/>
</dbReference>
<reference evidence="3" key="1">
    <citation type="journal article" date="2019" name="Int. J. Syst. Evol. Microbiol.">
        <title>The Global Catalogue of Microorganisms (GCM) 10K type strain sequencing project: providing services to taxonomists for standard genome sequencing and annotation.</title>
        <authorList>
            <consortium name="The Broad Institute Genomics Platform"/>
            <consortium name="The Broad Institute Genome Sequencing Center for Infectious Disease"/>
            <person name="Wu L."/>
            <person name="Ma J."/>
        </authorList>
    </citation>
    <scope>NUCLEOTIDE SEQUENCE [LARGE SCALE GENOMIC DNA]</scope>
    <source>
        <strain evidence="3">JCM 16929</strain>
    </source>
</reference>
<dbReference type="EMBL" id="BAABAB010000031">
    <property type="protein sequence ID" value="GAA3632813.1"/>
    <property type="molecule type" value="Genomic_DNA"/>
</dbReference>
<dbReference type="PROSITE" id="PS50943">
    <property type="entry name" value="HTH_CROC1"/>
    <property type="match status" value="1"/>
</dbReference>
<evidence type="ECO:0000259" key="1">
    <source>
        <dbReference type="PROSITE" id="PS50943"/>
    </source>
</evidence>
<dbReference type="SUPFAM" id="SSF48452">
    <property type="entry name" value="TPR-like"/>
    <property type="match status" value="1"/>
</dbReference>
<dbReference type="InterPro" id="IPR010982">
    <property type="entry name" value="Lambda_DNA-bd_dom_sf"/>
</dbReference>
<dbReference type="Gene3D" id="1.10.260.40">
    <property type="entry name" value="lambda repressor-like DNA-binding domains"/>
    <property type="match status" value="1"/>
</dbReference>
<dbReference type="Proteomes" id="UP001501490">
    <property type="component" value="Unassembled WGS sequence"/>
</dbReference>
<gene>
    <name evidence="2" type="ORF">GCM10022236_39190</name>
</gene>
<organism evidence="2 3">
    <name type="scientific">Microlunatus ginsengisoli</name>
    <dbReference type="NCBI Taxonomy" id="363863"/>
    <lineage>
        <taxon>Bacteria</taxon>
        <taxon>Bacillati</taxon>
        <taxon>Actinomycetota</taxon>
        <taxon>Actinomycetes</taxon>
        <taxon>Propionibacteriales</taxon>
        <taxon>Propionibacteriaceae</taxon>
        <taxon>Microlunatus</taxon>
    </lineage>
</organism>
<accession>A0ABP7AI52</accession>
<name>A0ABP7AI52_9ACTN</name>
<proteinExistence type="predicted"/>
<comment type="caution">
    <text evidence="2">The sequence shown here is derived from an EMBL/GenBank/DDBJ whole genome shotgun (WGS) entry which is preliminary data.</text>
</comment>